<evidence type="ECO:0000313" key="1">
    <source>
        <dbReference type="EMBL" id="OGB73540.1"/>
    </source>
</evidence>
<accession>A0A1F4NQ59</accession>
<organism evidence="1 2">
    <name type="scientific">candidate division Kazan bacterium RIFCSPLOWO2_01_FULL_45_19</name>
    <dbReference type="NCBI Taxonomy" id="1798538"/>
    <lineage>
        <taxon>Bacteria</taxon>
        <taxon>Bacteria division Kazan-3B-28</taxon>
    </lineage>
</organism>
<dbReference type="EMBL" id="METD01000001">
    <property type="protein sequence ID" value="OGB73540.1"/>
    <property type="molecule type" value="Genomic_DNA"/>
</dbReference>
<dbReference type="AlphaFoldDB" id="A0A1F4NQ59"/>
<proteinExistence type="predicted"/>
<dbReference type="PROSITE" id="PS51257">
    <property type="entry name" value="PROKAR_LIPOPROTEIN"/>
    <property type="match status" value="1"/>
</dbReference>
<evidence type="ECO:0000313" key="2">
    <source>
        <dbReference type="Proteomes" id="UP000178085"/>
    </source>
</evidence>
<dbReference type="Gene3D" id="2.50.20.20">
    <property type="match status" value="1"/>
</dbReference>
<protein>
    <recommendedName>
        <fullName evidence="3">LppX_LprAFG lipoprotein</fullName>
    </recommendedName>
</protein>
<sequence length="304" mass="33269">MTRPGRQLGALILTVGLLLSGCSIKTLSADEVIQRFTQASSDLQSFHYDATLNLTGNLPSALGGRITSAQLHLTGDVINEDPATPQFSLQADVQATSDQGNIKLTGQLIGLSDYTYFKLTDLDLPTLLPISLGADSRWYRIKQPSLDSDGNKLGTLPTSGGLTSEQSLMIHDVIADSTLLEATQTFPDETAFGQRSYHYQGKLQGDNLRSLLTRISQITGSPVPTGLDSLTTYTADVWINKRTFQLARIKVTDIYLIEGVPISFMLDFGLTSQNERIKVNPPSVAEELDRQNLLDKLAHWQPTM</sequence>
<reference evidence="1 2" key="1">
    <citation type="journal article" date="2016" name="Nat. Commun.">
        <title>Thousands of microbial genomes shed light on interconnected biogeochemical processes in an aquifer system.</title>
        <authorList>
            <person name="Anantharaman K."/>
            <person name="Brown C.T."/>
            <person name="Hug L.A."/>
            <person name="Sharon I."/>
            <person name="Castelle C.J."/>
            <person name="Probst A.J."/>
            <person name="Thomas B.C."/>
            <person name="Singh A."/>
            <person name="Wilkins M.J."/>
            <person name="Karaoz U."/>
            <person name="Brodie E.L."/>
            <person name="Williams K.H."/>
            <person name="Hubbard S.S."/>
            <person name="Banfield J.F."/>
        </authorList>
    </citation>
    <scope>NUCLEOTIDE SEQUENCE [LARGE SCALE GENOMIC DNA]</scope>
</reference>
<gene>
    <name evidence="1" type="ORF">A3K51_01650</name>
</gene>
<dbReference type="Proteomes" id="UP000178085">
    <property type="component" value="Unassembled WGS sequence"/>
</dbReference>
<comment type="caution">
    <text evidence="1">The sequence shown here is derived from an EMBL/GenBank/DDBJ whole genome shotgun (WGS) entry which is preliminary data.</text>
</comment>
<evidence type="ECO:0008006" key="3">
    <source>
        <dbReference type="Google" id="ProtNLM"/>
    </source>
</evidence>
<name>A0A1F4NQ59_UNCK3</name>